<feature type="compositionally biased region" description="Basic residues" evidence="13">
    <location>
        <begin position="237"/>
        <end position="249"/>
    </location>
</feature>
<dbReference type="InterPro" id="IPR001965">
    <property type="entry name" value="Znf_PHD"/>
</dbReference>
<dbReference type="SUPFAM" id="SSF82199">
    <property type="entry name" value="SET domain"/>
    <property type="match status" value="1"/>
</dbReference>
<evidence type="ECO:0000313" key="18">
    <source>
        <dbReference type="EMBL" id="CAE0723169.1"/>
    </source>
</evidence>
<evidence type="ECO:0000256" key="10">
    <source>
        <dbReference type="ARBA" id="ARBA00022853"/>
    </source>
</evidence>
<dbReference type="InterPro" id="IPR013083">
    <property type="entry name" value="Znf_RING/FYVE/PHD"/>
</dbReference>
<evidence type="ECO:0000256" key="12">
    <source>
        <dbReference type="PROSITE-ProRule" id="PRU00146"/>
    </source>
</evidence>
<dbReference type="PROSITE" id="PS51215">
    <property type="entry name" value="AWS"/>
    <property type="match status" value="1"/>
</dbReference>
<evidence type="ECO:0000259" key="14">
    <source>
        <dbReference type="PROSITE" id="PS50016"/>
    </source>
</evidence>
<dbReference type="PROSITE" id="PS50868">
    <property type="entry name" value="POST_SET"/>
    <property type="match status" value="1"/>
</dbReference>
<dbReference type="EMBL" id="HBIX01022885">
    <property type="protein sequence ID" value="CAE0723169.1"/>
    <property type="molecule type" value="Transcribed_RNA"/>
</dbReference>
<keyword evidence="6" id="KW-0949">S-adenosyl-L-methionine</keyword>
<evidence type="ECO:0000256" key="7">
    <source>
        <dbReference type="ARBA" id="ARBA00022723"/>
    </source>
</evidence>
<dbReference type="GO" id="GO:0005634">
    <property type="term" value="C:nucleus"/>
    <property type="evidence" value="ECO:0007669"/>
    <property type="project" value="UniProtKB-SubCell"/>
</dbReference>
<dbReference type="PROSITE" id="PS01359">
    <property type="entry name" value="ZF_PHD_1"/>
    <property type="match status" value="1"/>
</dbReference>
<organism evidence="18">
    <name type="scientific">Pseudo-nitzschia australis</name>
    <dbReference type="NCBI Taxonomy" id="44445"/>
    <lineage>
        <taxon>Eukaryota</taxon>
        <taxon>Sar</taxon>
        <taxon>Stramenopiles</taxon>
        <taxon>Ochrophyta</taxon>
        <taxon>Bacillariophyta</taxon>
        <taxon>Bacillariophyceae</taxon>
        <taxon>Bacillariophycidae</taxon>
        <taxon>Bacillariales</taxon>
        <taxon>Bacillariaceae</taxon>
        <taxon>Pseudo-nitzschia</taxon>
    </lineage>
</organism>
<dbReference type="AlphaFoldDB" id="A0A7S4EMR8"/>
<dbReference type="GO" id="GO:0032259">
    <property type="term" value="P:methylation"/>
    <property type="evidence" value="ECO:0007669"/>
    <property type="project" value="UniProtKB-KW"/>
</dbReference>
<evidence type="ECO:0000259" key="16">
    <source>
        <dbReference type="PROSITE" id="PS50868"/>
    </source>
</evidence>
<dbReference type="GO" id="GO:0008270">
    <property type="term" value="F:zinc ion binding"/>
    <property type="evidence" value="ECO:0007669"/>
    <property type="project" value="UniProtKB-KW"/>
</dbReference>
<feature type="domain" description="SET" evidence="15">
    <location>
        <begin position="493"/>
        <end position="620"/>
    </location>
</feature>
<keyword evidence="11" id="KW-0539">Nucleus</keyword>
<dbReference type="Gene3D" id="3.30.40.10">
    <property type="entry name" value="Zinc/RING finger domain, C3HC4 (zinc finger)"/>
    <property type="match status" value="1"/>
</dbReference>
<proteinExistence type="predicted"/>
<sequence length="742" mass="83526">MVSAKKKRSTATTYVADEDGVLVLAKKPGPEGNINSTNSMDDPCSVVNKKQKLETKAKTKTKPSPSNQNKEDKEDMAWICAECKEAECGLVGADDSADLLLCDGPCHRIFHIPCAGLTAAPSTDDDWLCQDCSRKEHACAYCGEYGEDYISVFPCQEDKCGLFFCEACLRLHHVDYDYTFSTCKTVEKDSNDEDEDEQDEEESRIPVFTCHAHRCWTCTQKDMIQLEKEERASEKANKKKNKSSRKKGTKNTSIYQCKPGRLFRCLYCPKAFHITCIPPTAKFHELAVLCHEHAATHKLPELDMNDSIQSKVENKIDQTLMRLHGLSRPKSKADKHANAWLRMYGRPGLSTNPFLPGLRGDRFDATERNLLSYTKETTMQQHQAEGLETPNTIAVNPSSTISMILDGNVPFCLPNDIKNEVYSKPPAYTHIQSLKFGDISKKPKKIPGATSEDQEKCKCTGSSCGEDCFNRHVMQECMGSINCNLGDKDCGNRGLSKRQFIKCQPKRERGKGWGLVTLANIPQNKLVQEYVGEVIDEKEKENRLRTWNEEHPNDPNFYVMALSGGYYIDARVYANQSRFINHSCSPNCKVMSVNVKGRIRNGIYSIRDIKAGEFLSYDYHFDTKQGDRFVCRCGASNCRGTMKGGKREESASKKATTWKEIRAQYEADKAFLKEMDGKDVITLKNGMLPGAENPNEIVARGPIQKHREAVLDGRIFLWRNVKLGANFVSRQARLSVGSKTRS</sequence>
<keyword evidence="7" id="KW-0479">Metal-binding</keyword>
<keyword evidence="5" id="KW-0808">Transferase</keyword>
<evidence type="ECO:0000256" key="11">
    <source>
        <dbReference type="ARBA" id="ARBA00023242"/>
    </source>
</evidence>
<keyword evidence="10" id="KW-0156">Chromatin regulator</keyword>
<name>A0A7S4EMR8_9STRA</name>
<evidence type="ECO:0000256" key="13">
    <source>
        <dbReference type="SAM" id="MobiDB-lite"/>
    </source>
</evidence>
<dbReference type="PROSITE" id="PS50016">
    <property type="entry name" value="ZF_PHD_2"/>
    <property type="match status" value="1"/>
</dbReference>
<evidence type="ECO:0000256" key="5">
    <source>
        <dbReference type="ARBA" id="ARBA00022679"/>
    </source>
</evidence>
<dbReference type="PROSITE" id="PS50280">
    <property type="entry name" value="SET"/>
    <property type="match status" value="1"/>
</dbReference>
<dbReference type="InterPro" id="IPR019786">
    <property type="entry name" value="Zinc_finger_PHD-type_CS"/>
</dbReference>
<dbReference type="InterPro" id="IPR003616">
    <property type="entry name" value="Post-SET_dom"/>
</dbReference>
<feature type="region of interest" description="Disordered" evidence="13">
    <location>
        <begin position="27"/>
        <end position="46"/>
    </location>
</feature>
<reference evidence="18" key="1">
    <citation type="submission" date="2021-01" db="EMBL/GenBank/DDBJ databases">
        <authorList>
            <person name="Corre E."/>
            <person name="Pelletier E."/>
            <person name="Niang G."/>
            <person name="Scheremetjew M."/>
            <person name="Finn R."/>
            <person name="Kale V."/>
            <person name="Holt S."/>
            <person name="Cochrane G."/>
            <person name="Meng A."/>
            <person name="Brown T."/>
            <person name="Cohen L."/>
        </authorList>
    </citation>
    <scope>NUCLEOTIDE SEQUENCE</scope>
    <source>
        <strain evidence="18">10249 10 AB</strain>
    </source>
</reference>
<dbReference type="GO" id="GO:0005694">
    <property type="term" value="C:chromosome"/>
    <property type="evidence" value="ECO:0007669"/>
    <property type="project" value="UniProtKB-SubCell"/>
</dbReference>
<dbReference type="InterPro" id="IPR006560">
    <property type="entry name" value="AWS_dom"/>
</dbReference>
<evidence type="ECO:0000256" key="6">
    <source>
        <dbReference type="ARBA" id="ARBA00022691"/>
    </source>
</evidence>
<evidence type="ECO:0000256" key="8">
    <source>
        <dbReference type="ARBA" id="ARBA00022771"/>
    </source>
</evidence>
<accession>A0A7S4EMR8</accession>
<dbReference type="Gene3D" id="2.170.270.10">
    <property type="entry name" value="SET domain"/>
    <property type="match status" value="1"/>
</dbReference>
<dbReference type="InterPro" id="IPR011011">
    <property type="entry name" value="Znf_FYVE_PHD"/>
</dbReference>
<dbReference type="InterPro" id="IPR019787">
    <property type="entry name" value="Znf_PHD-finger"/>
</dbReference>
<evidence type="ECO:0000259" key="15">
    <source>
        <dbReference type="PROSITE" id="PS50280"/>
    </source>
</evidence>
<dbReference type="SMART" id="SM00508">
    <property type="entry name" value="PostSET"/>
    <property type="match status" value="1"/>
</dbReference>
<evidence type="ECO:0000256" key="4">
    <source>
        <dbReference type="ARBA" id="ARBA00022603"/>
    </source>
</evidence>
<evidence type="ECO:0000256" key="2">
    <source>
        <dbReference type="ARBA" id="ARBA00004286"/>
    </source>
</evidence>
<dbReference type="Pfam" id="PF00856">
    <property type="entry name" value="SET"/>
    <property type="match status" value="1"/>
</dbReference>
<dbReference type="SUPFAM" id="SSF57903">
    <property type="entry name" value="FYVE/PHD zinc finger"/>
    <property type="match status" value="1"/>
</dbReference>
<dbReference type="CDD" id="cd15566">
    <property type="entry name" value="PHD3_NSD"/>
    <property type="match status" value="1"/>
</dbReference>
<protein>
    <recommendedName>
        <fullName evidence="19">Histone-lysine N-methyltransferase</fullName>
    </recommendedName>
</protein>
<dbReference type="SMART" id="SM00249">
    <property type="entry name" value="PHD"/>
    <property type="match status" value="2"/>
</dbReference>
<evidence type="ECO:0000259" key="17">
    <source>
        <dbReference type="PROSITE" id="PS51215"/>
    </source>
</evidence>
<dbReference type="GO" id="GO:0042054">
    <property type="term" value="F:histone methyltransferase activity"/>
    <property type="evidence" value="ECO:0007669"/>
    <property type="project" value="InterPro"/>
</dbReference>
<feature type="region of interest" description="Disordered" evidence="13">
    <location>
        <begin position="230"/>
        <end position="252"/>
    </location>
</feature>
<feature type="domain" description="AWS" evidence="17">
    <location>
        <begin position="452"/>
        <end position="499"/>
    </location>
</feature>
<feature type="domain" description="PHD-type" evidence="14">
    <location>
        <begin position="77"/>
        <end position="135"/>
    </location>
</feature>
<evidence type="ECO:0000256" key="9">
    <source>
        <dbReference type="ARBA" id="ARBA00022833"/>
    </source>
</evidence>
<keyword evidence="3" id="KW-0158">Chromosome</keyword>
<evidence type="ECO:0000256" key="3">
    <source>
        <dbReference type="ARBA" id="ARBA00022454"/>
    </source>
</evidence>
<dbReference type="InterPro" id="IPR001214">
    <property type="entry name" value="SET_dom"/>
</dbReference>
<comment type="subcellular location">
    <subcellularLocation>
        <location evidence="2">Chromosome</location>
    </subcellularLocation>
    <subcellularLocation>
        <location evidence="1">Nucleus</location>
    </subcellularLocation>
</comment>
<keyword evidence="8 12" id="KW-0863">Zinc-finger</keyword>
<keyword evidence="4" id="KW-0489">Methyltransferase</keyword>
<dbReference type="PANTHER" id="PTHR22884">
    <property type="entry name" value="SET DOMAIN PROTEINS"/>
    <property type="match status" value="1"/>
</dbReference>
<evidence type="ECO:0000256" key="1">
    <source>
        <dbReference type="ARBA" id="ARBA00004123"/>
    </source>
</evidence>
<gene>
    <name evidence="18" type="ORF">PAUS00366_LOCUS15925</name>
</gene>
<keyword evidence="9" id="KW-0862">Zinc</keyword>
<evidence type="ECO:0008006" key="19">
    <source>
        <dbReference type="Google" id="ProtNLM"/>
    </source>
</evidence>
<feature type="domain" description="Post-SET" evidence="16">
    <location>
        <begin position="627"/>
        <end position="643"/>
    </location>
</feature>
<dbReference type="InterPro" id="IPR050777">
    <property type="entry name" value="SET2_Histone-Lys_MeTrsfase"/>
</dbReference>
<dbReference type="SMART" id="SM00317">
    <property type="entry name" value="SET"/>
    <property type="match status" value="1"/>
</dbReference>
<dbReference type="Pfam" id="PF00628">
    <property type="entry name" value="PHD"/>
    <property type="match status" value="1"/>
</dbReference>
<dbReference type="InterPro" id="IPR046341">
    <property type="entry name" value="SET_dom_sf"/>
</dbReference>